<accession>A0A9W9AWP0</accession>
<gene>
    <name evidence="3" type="ORF">C8J55DRAFT_556490</name>
</gene>
<dbReference type="EMBL" id="JANVFS010000005">
    <property type="protein sequence ID" value="KAJ4492092.1"/>
    <property type="molecule type" value="Genomic_DNA"/>
</dbReference>
<evidence type="ECO:0000313" key="4">
    <source>
        <dbReference type="Proteomes" id="UP001150238"/>
    </source>
</evidence>
<evidence type="ECO:0008006" key="5">
    <source>
        <dbReference type="Google" id="ProtNLM"/>
    </source>
</evidence>
<reference evidence="3" key="2">
    <citation type="journal article" date="2023" name="Proc. Natl. Acad. Sci. U.S.A.">
        <title>A global phylogenomic analysis of the shiitake genus Lentinula.</title>
        <authorList>
            <person name="Sierra-Patev S."/>
            <person name="Min B."/>
            <person name="Naranjo-Ortiz M."/>
            <person name="Looney B."/>
            <person name="Konkel Z."/>
            <person name="Slot J.C."/>
            <person name="Sakamoto Y."/>
            <person name="Steenwyk J.L."/>
            <person name="Rokas A."/>
            <person name="Carro J."/>
            <person name="Camarero S."/>
            <person name="Ferreira P."/>
            <person name="Molpeceres G."/>
            <person name="Ruiz-Duenas F.J."/>
            <person name="Serrano A."/>
            <person name="Henrissat B."/>
            <person name="Drula E."/>
            <person name="Hughes K.W."/>
            <person name="Mata J.L."/>
            <person name="Ishikawa N.K."/>
            <person name="Vargas-Isla R."/>
            <person name="Ushijima S."/>
            <person name="Smith C.A."/>
            <person name="Donoghue J."/>
            <person name="Ahrendt S."/>
            <person name="Andreopoulos W."/>
            <person name="He G."/>
            <person name="LaButti K."/>
            <person name="Lipzen A."/>
            <person name="Ng V."/>
            <person name="Riley R."/>
            <person name="Sandor L."/>
            <person name="Barry K."/>
            <person name="Martinez A.T."/>
            <person name="Xiao Y."/>
            <person name="Gibbons J.G."/>
            <person name="Terashima K."/>
            <person name="Grigoriev I.V."/>
            <person name="Hibbett D."/>
        </authorList>
    </citation>
    <scope>NUCLEOTIDE SEQUENCE</scope>
    <source>
        <strain evidence="3">Sp2 HRB7682 ss15</strain>
    </source>
</reference>
<evidence type="ECO:0000256" key="2">
    <source>
        <dbReference type="SAM" id="MobiDB-lite"/>
    </source>
</evidence>
<dbReference type="Gene3D" id="3.80.10.10">
    <property type="entry name" value="Ribonuclease Inhibitor"/>
    <property type="match status" value="1"/>
</dbReference>
<feature type="compositionally biased region" description="Low complexity" evidence="2">
    <location>
        <begin position="643"/>
        <end position="668"/>
    </location>
</feature>
<evidence type="ECO:0000256" key="1">
    <source>
        <dbReference type="SAM" id="Coils"/>
    </source>
</evidence>
<feature type="region of interest" description="Disordered" evidence="2">
    <location>
        <begin position="464"/>
        <end position="502"/>
    </location>
</feature>
<feature type="coiled-coil region" evidence="1">
    <location>
        <begin position="67"/>
        <end position="94"/>
    </location>
</feature>
<reference evidence="3" key="1">
    <citation type="submission" date="2022-08" db="EMBL/GenBank/DDBJ databases">
        <authorList>
            <consortium name="DOE Joint Genome Institute"/>
            <person name="Min B."/>
            <person name="Riley R."/>
            <person name="Sierra-Patev S."/>
            <person name="Naranjo-Ortiz M."/>
            <person name="Looney B."/>
            <person name="Konkel Z."/>
            <person name="Slot J.C."/>
            <person name="Sakamoto Y."/>
            <person name="Steenwyk J.L."/>
            <person name="Rokas A."/>
            <person name="Carro J."/>
            <person name="Camarero S."/>
            <person name="Ferreira P."/>
            <person name="Molpeceres G."/>
            <person name="Ruiz-Duenas F.J."/>
            <person name="Serrano A."/>
            <person name="Henrissat B."/>
            <person name="Drula E."/>
            <person name="Hughes K.W."/>
            <person name="Mata J.L."/>
            <person name="Ishikawa N.K."/>
            <person name="Vargas-Isla R."/>
            <person name="Ushijima S."/>
            <person name="Smith C.A."/>
            <person name="Ahrendt S."/>
            <person name="Andreopoulos W."/>
            <person name="He G."/>
            <person name="Labutti K."/>
            <person name="Lipzen A."/>
            <person name="Ng V."/>
            <person name="Sandor L."/>
            <person name="Barry K."/>
            <person name="Martinez A.T."/>
            <person name="Xiao Y."/>
            <person name="Gibbons J.G."/>
            <person name="Terashima K."/>
            <person name="Hibbett D.S."/>
            <person name="Grigoriev I.V."/>
        </authorList>
    </citation>
    <scope>NUCLEOTIDE SEQUENCE</scope>
    <source>
        <strain evidence="3">Sp2 HRB7682 ss15</strain>
    </source>
</reference>
<protein>
    <recommendedName>
        <fullName evidence="5">F-box domain-containing protein</fullName>
    </recommendedName>
</protein>
<dbReference type="SUPFAM" id="SSF52047">
    <property type="entry name" value="RNI-like"/>
    <property type="match status" value="1"/>
</dbReference>
<proteinExistence type="predicted"/>
<sequence length="723" mass="80772">MSFKTKPQGSISRLHWPSEPTATRLCLKCGDSIRFTLFLNDFQEIVQHVRSGLRITSLQRCRYEDSLDDAQGYIDQYQKEITRLRDAMHSIEEQQKFLTAYADGLEHLLAPINRLSEDILVEIFKYVCCEDAGANYIDYTVWRKPLPTLTLRGVCSRWFRFIGNTPVLWSCFGIRCVARNRDNLGPSFSSFLTRSQSHPIDFKIELRSGTAKQLGLILNTETTRRWHVAVFTGVAHGFNEYVLRKLVNSRLDLPELVKLDIDTGSQTETIKFLIKCPKLRILHLRGFFLRLLYDRPSITHLVMHELSFVSVLDILGYCPNVQDVTVTHLRTFDFMSAHVKPEMARVCNAKSLSIDFGIHFLDGYGATGLDNFLKSITMPRLTRLAILDTFLNNENFVEPLRDMLERSMCSVTHVRIRGAQFNKDRMHRLFDSCLSLVTNLEFEETGDAAYECFFDGLTAHHQEEDTAKNTPSSCNAEVGGSASTGVTQTQVEGDSAPSTNNGAEVGVKAAVAPTQEDQSSPSFLPNLTDLSLIIIPQTEMVVKLIRARWKPATDLTTADRSSELSCIEVDDLDTEVVDMDCVEDSGNVDKEQEARKWHSIYMSLTGQTQSVVRAVDPGTTTKDGGDSGGTGKLSVAHGVPSIETSATEANAAATSDPPEPNSDSSSDSLRGSNIVSLSKLWIHCIDTKHPSNREEAKKLIKSCEQYKASGMNVLVTHPDLYSE</sequence>
<dbReference type="AlphaFoldDB" id="A0A9W9AWP0"/>
<name>A0A9W9AWP0_9AGAR</name>
<dbReference type="Proteomes" id="UP001150238">
    <property type="component" value="Unassembled WGS sequence"/>
</dbReference>
<organism evidence="3 4">
    <name type="scientific">Lentinula lateritia</name>
    <dbReference type="NCBI Taxonomy" id="40482"/>
    <lineage>
        <taxon>Eukaryota</taxon>
        <taxon>Fungi</taxon>
        <taxon>Dikarya</taxon>
        <taxon>Basidiomycota</taxon>
        <taxon>Agaricomycotina</taxon>
        <taxon>Agaricomycetes</taxon>
        <taxon>Agaricomycetidae</taxon>
        <taxon>Agaricales</taxon>
        <taxon>Marasmiineae</taxon>
        <taxon>Omphalotaceae</taxon>
        <taxon>Lentinula</taxon>
    </lineage>
</organism>
<comment type="caution">
    <text evidence="3">The sequence shown here is derived from an EMBL/GenBank/DDBJ whole genome shotgun (WGS) entry which is preliminary data.</text>
</comment>
<keyword evidence="1" id="KW-0175">Coiled coil</keyword>
<evidence type="ECO:0000313" key="3">
    <source>
        <dbReference type="EMBL" id="KAJ4492092.1"/>
    </source>
</evidence>
<feature type="compositionally biased region" description="Polar residues" evidence="2">
    <location>
        <begin position="468"/>
        <end position="502"/>
    </location>
</feature>
<dbReference type="InterPro" id="IPR032675">
    <property type="entry name" value="LRR_dom_sf"/>
</dbReference>
<feature type="region of interest" description="Disordered" evidence="2">
    <location>
        <begin position="615"/>
        <end position="670"/>
    </location>
</feature>